<reference evidence="1 2" key="1">
    <citation type="submission" date="2016-10" db="EMBL/GenBank/DDBJ databases">
        <authorList>
            <person name="de Groot N.N."/>
        </authorList>
    </citation>
    <scope>NUCLEOTIDE SEQUENCE [LARGE SCALE GENOMIC DNA]</scope>
    <source>
        <strain evidence="1 2">DSM 21039</strain>
    </source>
</reference>
<sequence>MNSKNYKLSFSTVIIQGALLFSPLLSFSQTSWKGTASTSWNNSANWTAGIPTASVDATVGDASFTGPYQPTISTNSATKNLTIGTTGTPVLTIAKNLTVAGNVTIQAGGTITQRGVTVTVKGNWDNAGTYTTTQNNARVAFGGTTQSIGGAVATTFRRLAVNAGSTVTLNTNMSVSNSFTVSGTFIPAENATPRVITGTTLTVDVTGILNVTAANFTDNYVLSGAVTLSAGSVVAYSATLINQTILPTLTYSTLRVSGAGTIKTPSANLNALNATTAATGRIEVLSGTLNLSTFTANRGTTVAGGGLSVSNGATLQIGGAGNFPANFSTNALSLNSTVSYNGGSQTVSPQSYGNLLLTGSTGTAVKTMPGTAFTIEGNLTSTQGGATAVSFTAASNITVNGSVSIGAGTTFNGGSFIHNVAGSWAIAGTFSGGTSTVRMTGAGSVISGTGTHGFYNLTIAANKITATPDAAITIAGDLADIEPGSFTHTTGGTVTMTGASKTISGPDFVFDNLVISGTVSAATTITLNGNLSVTGTFNGTGGEVDMLGAGKTISGAGSITFGTIKPQGTVTTAISFSINAFLDVSGSFTATAGTITFTGTSSLNGTANLFNATIAGTSLRLSSNAVMGIAGTFTVSSGVLDVTTSTPNTISYNGTTSQTIYAGTYHHLLLSNTGAKTAGGAITVNGDINIASGCTFNGSSFTHNLLGNWTNAGTYTAGSSTVAMTGTSSTTISGVTTFNALTVNKTTSSQNVTLLANVTADVVNMTNGGLRTGANTLTITTTRNGSGIILGNIRRQHGFSLGTAYAFESPDNTITLTGVNSLTAITVSVTSGAVSDFPAGGSVNREYSIAMTGLLNLSLVTLRLHYEDNELNGNAEANIGLWRNTGSGWSTVGKTANSTTANYVEQSGLLSATGRWSLSDNANIVRWNGSVSSNWATAANWTSVQGAPTTPPGANDIVEIGTAAFTNQPVISSSVTVKSITLGSVQAVTLGLAAGGSLTAQGNITGAWTGNATHTLNVNDQTMTVNGSLALSDGVSGHAINLNTGSGTVNIAGALTHSGGANITFTGAGALNIGGDYTYTNGSFTAGSSTVTYNGTAAQNVAGLTYNNLVVQKTGGTATTTAAATVNGNLSVTAGTLTLNAATSITGNVTIASGAVLGGSSADITVNGNWANSGTFTPAGSTVNFTASGAQSISASNFNNLNINKASGTATLTGNLAVNGSLSIASGTLDLSSFTANRGSLGGTMSLAAGTLLLAGGANNFPANYSVYTLNSSSTVHYNGTVAQTVAGGQTYGHLIFSNGGANAKTLSAISTVNGDLTINSGATLNSGGFTMNLYGNWVNSGTYTPSTGTVTLNGTSKTITGNTTFNRVTVFGSYAVAGSDINYNGLLLVATGGSFDGGSGQATINGDLTNNGSLISNGTTTFSGTSLQTIRFVNAVTSNSSGIINFNGSVSPVLNSTSSPSYATLNVNNTGGVTASVGWNVFVAFNISSGATFNGGASTHNIFGSFTNNGTVTSSGTLFFGPSSARTIKLTGTGFTSTGTVLFGGTGAIAVTGTPTALNNVVITNTAGVTPATGWNIGGNFQIGNTGIFNAGSNTYTVGGDIESNGTLNGGTSIFTMSAAAGYITGSPGTTFYDFTITGSITAESDFNVSRNFNVNSSSTAFTATPGSLVMTGAAAAVINGTQTSFTLAQLEVAKDAGSTVTLSKNLTSVASLDITSGTLDISTFTLTQDVGDFNIDDNARLIIRGNNTLPVFTTYNLDTLSTVEYAGVTQAVSAAATYGNLTISAAGTKTAAAVLKILNDFSLSNGTFVPGSFADTIGGNWNMTSGAFTSTGSTMVFAGTGTQQVFSTGAFQNFTTNKTAGLVNLSSNITINGVLNFIGRNIRTSSNVVIIPTGGSVTNAAQATGWVYGNLQKQVATGSGISRTFEIGDSLNYTPATAVFASISTGGSLQAVTVSSDHPAIASSGLNALKSINRYWSFTNTGTVFTTASVTLNWVAGDMDAGIVTTSLKAGNYNGTTWSLPSTNTATSTSITATGVTALGSLVVAQLTTATTWTGAVSTSWFVNGNWSTGAIPTAATNVTVPSGLTNYPLINTGTATAQDLSIQTGASVTVSSALLQLGGAITSTGTFTAANGSIEMNGTAAQTIPANTWATNTILNLTINNTAGVTLAGTLNISGVLKVTAGQLNTGGYLILTSTATRTALIDGSGGGQVLGNVTMQRYLPSRFGYKYFSSPFQAATVNEFANEINLGAAFPAFYRYEENQASSGWTAYTNTASPLVPLRGYAANFGAATTPLTVDITGVVNNGTVSLTLLNHNQPYTLGFQLAGNPYPSPIDWTAASGWTRTNIDNAIYYFDAGSTNQYTGTYSSYINGVSSNGIATYIIPAMQGFFVHVSNGAYPVTGTLSVNNNARVNDAAPVFHREKPNTSPLLRLSAGFSDEGFTADPVVIYFETGASKAFDTDRDALKILNTNPQVPNLFVQGAADQAISICAWPAQPDSTDVIPLQLRTERAGMIAFHTTSLERIPPGWHIYLRDSVSGTTEELSSQFSYRLYLEAGDYKNRFSLVFKKEGITPVPDGSSATFQAYSINGQLFGYFDKVPDERCTINVINLQGRVLFRKELNSNGRHLLGSQYSNGIYIVNFHTKQQVVSKKVFIHN</sequence>
<evidence type="ECO:0000313" key="1">
    <source>
        <dbReference type="EMBL" id="SEL53795.1"/>
    </source>
</evidence>
<gene>
    <name evidence="1" type="ORF">SAMN04488505_102494</name>
</gene>
<keyword evidence="2" id="KW-1185">Reference proteome</keyword>
<organism evidence="1 2">
    <name type="scientific">Chitinophaga rupis</name>
    <dbReference type="NCBI Taxonomy" id="573321"/>
    <lineage>
        <taxon>Bacteria</taxon>
        <taxon>Pseudomonadati</taxon>
        <taxon>Bacteroidota</taxon>
        <taxon>Chitinophagia</taxon>
        <taxon>Chitinophagales</taxon>
        <taxon>Chitinophagaceae</taxon>
        <taxon>Chitinophaga</taxon>
    </lineage>
</organism>
<evidence type="ECO:0008006" key="3">
    <source>
        <dbReference type="Google" id="ProtNLM"/>
    </source>
</evidence>
<dbReference type="EMBL" id="FOBB01000002">
    <property type="protein sequence ID" value="SEL53795.1"/>
    <property type="molecule type" value="Genomic_DNA"/>
</dbReference>
<dbReference type="Proteomes" id="UP000198984">
    <property type="component" value="Unassembled WGS sequence"/>
</dbReference>
<dbReference type="OrthoDB" id="101122at2"/>
<dbReference type="RefSeq" id="WP_089909876.1">
    <property type="nucleotide sequence ID" value="NZ_FOBB01000002.1"/>
</dbReference>
<name>A0A1H7R1K5_9BACT</name>
<accession>A0A1H7R1K5</accession>
<dbReference type="STRING" id="573321.SAMN04488505_102494"/>
<evidence type="ECO:0000313" key="2">
    <source>
        <dbReference type="Proteomes" id="UP000198984"/>
    </source>
</evidence>
<protein>
    <recommendedName>
        <fullName evidence="3">Por secretion system C-terminal sorting domain-containing protein</fullName>
    </recommendedName>
</protein>
<dbReference type="NCBIfam" id="TIGR04183">
    <property type="entry name" value="Por_Secre_tail"/>
    <property type="match status" value="1"/>
</dbReference>
<proteinExistence type="predicted"/>
<dbReference type="InterPro" id="IPR026444">
    <property type="entry name" value="Secre_tail"/>
</dbReference>